<gene>
    <name evidence="10" type="primary">modB</name>
    <name evidence="10" type="ORF">FEAC_12740</name>
</gene>
<feature type="transmembrane region" description="Helical" evidence="8">
    <location>
        <begin position="412"/>
        <end position="434"/>
    </location>
</feature>
<keyword evidence="5 8" id="KW-0812">Transmembrane</keyword>
<keyword evidence="4" id="KW-0997">Cell inner membrane</keyword>
<accession>A0A0D8FVG6</accession>
<evidence type="ECO:0000256" key="7">
    <source>
        <dbReference type="ARBA" id="ARBA00023136"/>
    </source>
</evidence>
<feature type="transmembrane region" description="Helical" evidence="8">
    <location>
        <begin position="367"/>
        <end position="392"/>
    </location>
</feature>
<reference evidence="10 11" key="1">
    <citation type="submission" date="2015-01" db="EMBL/GenBank/DDBJ databases">
        <title>Draft genome of the acidophilic iron oxidizer Ferrimicrobium acidiphilum strain T23.</title>
        <authorList>
            <person name="Poehlein A."/>
            <person name="Eisen S."/>
            <person name="Schloemann M."/>
            <person name="Johnson B.D."/>
            <person name="Daniel R."/>
            <person name="Muehling M."/>
        </authorList>
    </citation>
    <scope>NUCLEOTIDE SEQUENCE [LARGE SCALE GENOMIC DNA]</scope>
    <source>
        <strain evidence="10 11">T23</strain>
    </source>
</reference>
<name>A0A0D8FVG6_9ACTN</name>
<keyword evidence="2 8" id="KW-0813">Transport</keyword>
<dbReference type="eggNOG" id="COG1178">
    <property type="taxonomic scope" value="Bacteria"/>
</dbReference>
<evidence type="ECO:0000256" key="3">
    <source>
        <dbReference type="ARBA" id="ARBA00022475"/>
    </source>
</evidence>
<proteinExistence type="inferred from homology"/>
<dbReference type="SUPFAM" id="SSF161098">
    <property type="entry name" value="MetI-like"/>
    <property type="match status" value="2"/>
</dbReference>
<dbReference type="CDD" id="cd06261">
    <property type="entry name" value="TM_PBP2"/>
    <property type="match status" value="2"/>
</dbReference>
<dbReference type="Gene3D" id="1.10.3720.10">
    <property type="entry name" value="MetI-like"/>
    <property type="match status" value="2"/>
</dbReference>
<feature type="domain" description="ABC transmembrane type-1" evidence="9">
    <location>
        <begin position="376"/>
        <end position="572"/>
    </location>
</feature>
<organism evidence="10 11">
    <name type="scientific">Ferrimicrobium acidiphilum DSM 19497</name>
    <dbReference type="NCBI Taxonomy" id="1121877"/>
    <lineage>
        <taxon>Bacteria</taxon>
        <taxon>Bacillati</taxon>
        <taxon>Actinomycetota</taxon>
        <taxon>Acidimicrobiia</taxon>
        <taxon>Acidimicrobiales</taxon>
        <taxon>Acidimicrobiaceae</taxon>
        <taxon>Ferrimicrobium</taxon>
    </lineage>
</organism>
<dbReference type="GO" id="GO:0055085">
    <property type="term" value="P:transmembrane transport"/>
    <property type="evidence" value="ECO:0007669"/>
    <property type="project" value="InterPro"/>
</dbReference>
<dbReference type="InterPro" id="IPR035906">
    <property type="entry name" value="MetI-like_sf"/>
</dbReference>
<feature type="transmembrane region" description="Helical" evidence="8">
    <location>
        <begin position="320"/>
        <end position="347"/>
    </location>
</feature>
<feature type="transmembrane region" description="Helical" evidence="8">
    <location>
        <begin position="501"/>
        <end position="522"/>
    </location>
</feature>
<dbReference type="EMBL" id="JXUW01000009">
    <property type="protein sequence ID" value="KJE76949.1"/>
    <property type="molecule type" value="Genomic_DNA"/>
</dbReference>
<feature type="transmembrane region" description="Helical" evidence="8">
    <location>
        <begin position="269"/>
        <end position="289"/>
    </location>
</feature>
<evidence type="ECO:0000256" key="8">
    <source>
        <dbReference type="RuleBase" id="RU363032"/>
    </source>
</evidence>
<comment type="caution">
    <text evidence="10">The sequence shown here is derived from an EMBL/GenBank/DDBJ whole genome shotgun (WGS) entry which is preliminary data.</text>
</comment>
<dbReference type="Proteomes" id="UP000032336">
    <property type="component" value="Unassembled WGS sequence"/>
</dbReference>
<feature type="transmembrane region" description="Helical" evidence="8">
    <location>
        <begin position="124"/>
        <end position="144"/>
    </location>
</feature>
<comment type="similarity">
    <text evidence="8">Belongs to the binding-protein-dependent transport system permease family.</text>
</comment>
<dbReference type="GO" id="GO:0005886">
    <property type="term" value="C:plasma membrane"/>
    <property type="evidence" value="ECO:0007669"/>
    <property type="project" value="UniProtKB-SubCell"/>
</dbReference>
<dbReference type="InterPro" id="IPR000515">
    <property type="entry name" value="MetI-like"/>
</dbReference>
<feature type="transmembrane region" description="Helical" evidence="8">
    <location>
        <begin position="164"/>
        <end position="194"/>
    </location>
</feature>
<evidence type="ECO:0000256" key="2">
    <source>
        <dbReference type="ARBA" id="ARBA00022448"/>
    </source>
</evidence>
<evidence type="ECO:0000313" key="11">
    <source>
        <dbReference type="Proteomes" id="UP000032336"/>
    </source>
</evidence>
<evidence type="ECO:0000256" key="4">
    <source>
        <dbReference type="ARBA" id="ARBA00022519"/>
    </source>
</evidence>
<keyword evidence="7 8" id="KW-0472">Membrane</keyword>
<evidence type="ECO:0000256" key="6">
    <source>
        <dbReference type="ARBA" id="ARBA00022989"/>
    </source>
</evidence>
<dbReference type="PROSITE" id="PS50928">
    <property type="entry name" value="ABC_TM1"/>
    <property type="match status" value="2"/>
</dbReference>
<evidence type="ECO:0000256" key="1">
    <source>
        <dbReference type="ARBA" id="ARBA00004429"/>
    </source>
</evidence>
<evidence type="ECO:0000256" key="5">
    <source>
        <dbReference type="ARBA" id="ARBA00022692"/>
    </source>
</evidence>
<feature type="transmembrane region" description="Helical" evidence="8">
    <location>
        <begin position="215"/>
        <end position="233"/>
    </location>
</feature>
<keyword evidence="3" id="KW-1003">Cell membrane</keyword>
<dbReference type="PANTHER" id="PTHR43357:SF4">
    <property type="entry name" value="INNER MEMBRANE ABC TRANSPORTER PERMEASE PROTEIN YDCV"/>
    <property type="match status" value="1"/>
</dbReference>
<dbReference type="AlphaFoldDB" id="A0A0D8FVG6"/>
<dbReference type="Pfam" id="PF00528">
    <property type="entry name" value="BPD_transp_1"/>
    <property type="match status" value="2"/>
</dbReference>
<feature type="transmembrane region" description="Helical" evidence="8">
    <location>
        <begin position="556"/>
        <end position="580"/>
    </location>
</feature>
<protein>
    <submittedName>
        <fullName evidence="10">Molybdenum transport system permease protein ModB</fullName>
    </submittedName>
</protein>
<keyword evidence="6 8" id="KW-1133">Transmembrane helix</keyword>
<evidence type="ECO:0000313" key="10">
    <source>
        <dbReference type="EMBL" id="KJE76949.1"/>
    </source>
</evidence>
<dbReference type="STRING" id="1121877.FEAC_12740"/>
<dbReference type="RefSeq" id="WP_035389998.1">
    <property type="nucleotide sequence ID" value="NZ_JQKF01000018.1"/>
</dbReference>
<sequence>MVALLERPVDSKHHERSGSVLTRWLGRLAEFLGWPIFWVVLVVVLLVPTACFLILAISPRLFGQGSSWFTISAFQQALTGVTLQGMADSLVVGVLAALLAVTFAIVLAWLLQRTNVSGRRVWSISIWTILLVPSYIIAVGWQVMLGQGGLLASLGLYSASYTKIFFGPAGYTLILAIKGIPFAYFAVAGSISALGSSFEDAARVHGGGRLSTLRVVIPMVLPSIFAGLIVVFAESIADFGTAAVIAPNAHFPIATYNLYVALSSYPANFGVAAVIGCMLVAAVAVALMLQKRFLKSRSYAVLGGRMRIAGRSRLTRRGHVMVLGVLVVIFFVALGVPIIGALVSSMLKPFATLSLHNFTLSAYRGLFSVSGLGGSIGFSFKLAVLNGFLALFLGAVIARRLSKRGTTFIDRLLDVTVLAAIALPGLVLAAGYIFAYNLPILSGLGIDIYGTVLVLIMAYLAGALPSTTRVLAGPMSQVRGSLLDAGRVHGSGLAQSWWRCAVPLLGPSLLWAWLLTFAATFLELPASELLAPPGTQPVAVAILQVLGKSNISQGTALSIVALLIDLGMIIVISILFRFLAPKGWRRLGANVL</sequence>
<feature type="transmembrane region" description="Helical" evidence="8">
    <location>
        <begin position="31"/>
        <end position="56"/>
    </location>
</feature>
<feature type="transmembrane region" description="Helical" evidence="8">
    <location>
        <begin position="440"/>
        <end position="461"/>
    </location>
</feature>
<comment type="subcellular location">
    <subcellularLocation>
        <location evidence="1">Cell inner membrane</location>
        <topology evidence="1">Multi-pass membrane protein</topology>
    </subcellularLocation>
    <subcellularLocation>
        <location evidence="8">Cell membrane</location>
        <topology evidence="8">Multi-pass membrane protein</topology>
    </subcellularLocation>
</comment>
<feature type="domain" description="ABC transmembrane type-1" evidence="9">
    <location>
        <begin position="86"/>
        <end position="290"/>
    </location>
</feature>
<feature type="transmembrane region" description="Helical" evidence="8">
    <location>
        <begin position="93"/>
        <end position="112"/>
    </location>
</feature>
<dbReference type="PANTHER" id="PTHR43357">
    <property type="entry name" value="INNER MEMBRANE ABC TRANSPORTER PERMEASE PROTEIN YDCV"/>
    <property type="match status" value="1"/>
</dbReference>
<keyword evidence="11" id="KW-1185">Reference proteome</keyword>
<evidence type="ECO:0000259" key="9">
    <source>
        <dbReference type="PROSITE" id="PS50928"/>
    </source>
</evidence>